<name>A0ABX5IIV7_9STAP</name>
<dbReference type="EMBL" id="PZFR01000144">
    <property type="protein sequence ID" value="PTI65909.1"/>
    <property type="molecule type" value="Genomic_DNA"/>
</dbReference>
<dbReference type="PANTHER" id="PTHR35010">
    <property type="entry name" value="BLL4672 PROTEIN-RELATED"/>
    <property type="match status" value="1"/>
</dbReference>
<dbReference type="Gene3D" id="1.10.260.40">
    <property type="entry name" value="lambda repressor-like DNA-binding domains"/>
    <property type="match status" value="1"/>
</dbReference>
<dbReference type="Gene3D" id="3.30.450.180">
    <property type="match status" value="1"/>
</dbReference>
<dbReference type="Proteomes" id="UP000240859">
    <property type="component" value="Unassembled WGS sequence"/>
</dbReference>
<feature type="domain" description="HTH cro/C1-type" evidence="1">
    <location>
        <begin position="11"/>
        <end position="83"/>
    </location>
</feature>
<dbReference type="PANTHER" id="PTHR35010:SF3">
    <property type="entry name" value="BLL4873 PROTEIN"/>
    <property type="match status" value="1"/>
</dbReference>
<organism evidence="2 3">
    <name type="scientific">Staphylococcus succinus</name>
    <dbReference type="NCBI Taxonomy" id="61015"/>
    <lineage>
        <taxon>Bacteria</taxon>
        <taxon>Bacillati</taxon>
        <taxon>Bacillota</taxon>
        <taxon>Bacilli</taxon>
        <taxon>Bacillales</taxon>
        <taxon>Staphylococcaceae</taxon>
        <taxon>Staphylococcus</taxon>
    </lineage>
</organism>
<dbReference type="InterPro" id="IPR010982">
    <property type="entry name" value="Lambda_DNA-bd_dom_sf"/>
</dbReference>
<evidence type="ECO:0000313" key="2">
    <source>
        <dbReference type="EMBL" id="PTI65909.1"/>
    </source>
</evidence>
<reference evidence="2 3" key="1">
    <citation type="journal article" date="2016" name="Front. Microbiol.">
        <title>Comprehensive Phylogenetic Analysis of Bovine Non-aureus Staphylococci Species Based on Whole-Genome Sequencing.</title>
        <authorList>
            <person name="Naushad S."/>
            <person name="Barkema H.W."/>
            <person name="Luby C."/>
            <person name="Condas L.A."/>
            <person name="Nobrega D.B."/>
            <person name="Carson D.A."/>
            <person name="De Buck J."/>
        </authorList>
    </citation>
    <scope>NUCLEOTIDE SEQUENCE [LARGE SCALE GENOMIC DNA]</scope>
    <source>
        <strain evidence="2 3">SNUC 1084</strain>
    </source>
</reference>
<evidence type="ECO:0000259" key="1">
    <source>
        <dbReference type="SMART" id="SM00530"/>
    </source>
</evidence>
<gene>
    <name evidence="2" type="ORF">BU057_12820</name>
</gene>
<keyword evidence="3" id="KW-1185">Reference proteome</keyword>
<dbReference type="SUPFAM" id="SSF47413">
    <property type="entry name" value="lambda repressor-like DNA-binding domains"/>
    <property type="match status" value="1"/>
</dbReference>
<dbReference type="SMART" id="SM00530">
    <property type="entry name" value="HTH_XRE"/>
    <property type="match status" value="1"/>
</dbReference>
<comment type="caution">
    <text evidence="2">The sequence shown here is derived from an EMBL/GenBank/DDBJ whole genome shotgun (WGS) entry which is preliminary data.</text>
</comment>
<dbReference type="InterPro" id="IPR001387">
    <property type="entry name" value="Cro/C1-type_HTH"/>
</dbReference>
<dbReference type="Pfam" id="PF17765">
    <property type="entry name" value="MLTR_LBD"/>
    <property type="match status" value="1"/>
</dbReference>
<evidence type="ECO:0000313" key="3">
    <source>
        <dbReference type="Proteomes" id="UP000240859"/>
    </source>
</evidence>
<dbReference type="CDD" id="cd00093">
    <property type="entry name" value="HTH_XRE"/>
    <property type="match status" value="1"/>
</dbReference>
<dbReference type="Pfam" id="PF13560">
    <property type="entry name" value="HTH_31"/>
    <property type="match status" value="1"/>
</dbReference>
<proteinExistence type="predicted"/>
<sequence>MNNRNEELSNFLKLKREQIKPEDVGFTASQNRRSKGLRREEVAILSNISTSWYTWVEQGKNINISDSVFQSISKALKLTKDEKIYFFNLIRQEDSLLASDTNDSQLPNFVKNIVNEINNCPIIVFDRYCNITYWNELAQSVFIDFDMIDENKRNIIRLLFEKPEFKRLALNWEKFVRQFMAMFRSYYVKNIKDNWYQKFIEEMSIEFPEFERIWKEININQTIESNIIFRHAKIGKLTFEMHTVHFEESDNFKCAIYIPSNIHDTKNKITRLYN</sequence>
<accession>A0ABX5IIV7</accession>
<protein>
    <submittedName>
        <fullName evidence="2">Transcriptional regulator</fullName>
    </submittedName>
</protein>
<dbReference type="RefSeq" id="WP_107601394.1">
    <property type="nucleotide sequence ID" value="NZ_CP195802.1"/>
</dbReference>
<dbReference type="InterPro" id="IPR041413">
    <property type="entry name" value="MLTR_LBD"/>
</dbReference>